<name>A0ABS8PEC5_9PSEU</name>
<keyword evidence="3" id="KW-1185">Reference proteome</keyword>
<dbReference type="Pfam" id="PF03473">
    <property type="entry name" value="MOSC"/>
    <property type="match status" value="1"/>
</dbReference>
<sequence>MRIERFVVSPRHAFEGRPADGPTPVDTFSPESIELRAGHGVVGDRYAGGRAHRDAALTIVAAEALEAVADELGVPRFDPALARRTIVTRGLDVEALRGTDVLLDSGDGPVLLGGRRPAAPCAWMDAVLAPGAHAALRGRAGVRFAVLGSGTLRVGPLAVTFPPDGSLFDDASDALRGTHLRLDPARAAVGTHRSRRPA</sequence>
<feature type="domain" description="MOSC" evidence="1">
    <location>
        <begin position="17"/>
        <end position="161"/>
    </location>
</feature>
<dbReference type="EMBL" id="JAJNDB010000006">
    <property type="protein sequence ID" value="MCD2196621.1"/>
    <property type="molecule type" value="Genomic_DNA"/>
</dbReference>
<organism evidence="2 3">
    <name type="scientific">Actinomycetospora endophytica</name>
    <dbReference type="NCBI Taxonomy" id="2291215"/>
    <lineage>
        <taxon>Bacteria</taxon>
        <taxon>Bacillati</taxon>
        <taxon>Actinomycetota</taxon>
        <taxon>Actinomycetes</taxon>
        <taxon>Pseudonocardiales</taxon>
        <taxon>Pseudonocardiaceae</taxon>
        <taxon>Actinomycetospora</taxon>
    </lineage>
</organism>
<proteinExistence type="predicted"/>
<protein>
    <submittedName>
        <fullName evidence="2">Molybdenum cofactor biosysynthesis protein</fullName>
    </submittedName>
</protein>
<evidence type="ECO:0000259" key="1">
    <source>
        <dbReference type="PROSITE" id="PS51340"/>
    </source>
</evidence>
<dbReference type="InterPro" id="IPR005302">
    <property type="entry name" value="MoCF_Sase_C"/>
</dbReference>
<accession>A0ABS8PEC5</accession>
<evidence type="ECO:0000313" key="3">
    <source>
        <dbReference type="Proteomes" id="UP001199469"/>
    </source>
</evidence>
<dbReference type="RefSeq" id="WP_230738502.1">
    <property type="nucleotide sequence ID" value="NZ_JAJNDB010000006.1"/>
</dbReference>
<dbReference type="SUPFAM" id="SSF50800">
    <property type="entry name" value="PK beta-barrel domain-like"/>
    <property type="match status" value="1"/>
</dbReference>
<dbReference type="Gene3D" id="2.40.33.20">
    <property type="entry name" value="PK beta-barrel domain-like"/>
    <property type="match status" value="1"/>
</dbReference>
<dbReference type="InterPro" id="IPR011037">
    <property type="entry name" value="Pyrv_Knase-like_insert_dom_sf"/>
</dbReference>
<gene>
    <name evidence="2" type="ORF">LQ327_24925</name>
</gene>
<evidence type="ECO:0000313" key="2">
    <source>
        <dbReference type="EMBL" id="MCD2196621.1"/>
    </source>
</evidence>
<reference evidence="2 3" key="1">
    <citation type="submission" date="2021-11" db="EMBL/GenBank/DDBJ databases">
        <title>Draft genome sequence of Actinomycetospora sp. SF1 isolated from the rhizosphere soil.</title>
        <authorList>
            <person name="Duangmal K."/>
            <person name="Chantavorakit T."/>
        </authorList>
    </citation>
    <scope>NUCLEOTIDE SEQUENCE [LARGE SCALE GENOMIC DNA]</scope>
    <source>
        <strain evidence="2 3">TBRC 5722</strain>
    </source>
</reference>
<dbReference type="PROSITE" id="PS51340">
    <property type="entry name" value="MOSC"/>
    <property type="match status" value="1"/>
</dbReference>
<dbReference type="Proteomes" id="UP001199469">
    <property type="component" value="Unassembled WGS sequence"/>
</dbReference>
<comment type="caution">
    <text evidence="2">The sequence shown here is derived from an EMBL/GenBank/DDBJ whole genome shotgun (WGS) entry which is preliminary data.</text>
</comment>